<dbReference type="EMBL" id="FUZQ01000003">
    <property type="protein sequence ID" value="SKC61971.1"/>
    <property type="molecule type" value="Genomic_DNA"/>
</dbReference>
<dbReference type="GO" id="GO:0006506">
    <property type="term" value="P:GPI anchor biosynthetic process"/>
    <property type="evidence" value="ECO:0007669"/>
    <property type="project" value="TreeGrafter"/>
</dbReference>
<dbReference type="Proteomes" id="UP000189777">
    <property type="component" value="Unassembled WGS sequence"/>
</dbReference>
<keyword evidence="2" id="KW-0255">Endonuclease</keyword>
<dbReference type="InterPro" id="IPR051916">
    <property type="entry name" value="GPI-anchor_lipid_remodeler"/>
</dbReference>
<dbReference type="AlphaFoldDB" id="A0A1T5KE59"/>
<dbReference type="SUPFAM" id="SSF56219">
    <property type="entry name" value="DNase I-like"/>
    <property type="match status" value="1"/>
</dbReference>
<evidence type="ECO:0000259" key="1">
    <source>
        <dbReference type="Pfam" id="PF03372"/>
    </source>
</evidence>
<accession>A0A1T5KE59</accession>
<dbReference type="STRING" id="526729.SAMN04324258_2120"/>
<feature type="domain" description="Endonuclease/exonuclease/phosphatase" evidence="1">
    <location>
        <begin position="5"/>
        <end position="245"/>
    </location>
</feature>
<keyword evidence="2" id="KW-0540">Nuclease</keyword>
<gene>
    <name evidence="2" type="ORF">SAMN04324258_2120</name>
</gene>
<dbReference type="Pfam" id="PF03372">
    <property type="entry name" value="Exo_endo_phos"/>
    <property type="match status" value="1"/>
</dbReference>
<name>A0A1T5KE59_9MICO</name>
<dbReference type="InterPro" id="IPR005135">
    <property type="entry name" value="Endo/exonuclease/phosphatase"/>
</dbReference>
<keyword evidence="2" id="KW-0269">Exonuclease</keyword>
<reference evidence="2 3" key="1">
    <citation type="submission" date="2017-02" db="EMBL/GenBank/DDBJ databases">
        <authorList>
            <person name="Peterson S.W."/>
        </authorList>
    </citation>
    <scope>NUCLEOTIDE SEQUENCE [LARGE SCALE GENOMIC DNA]</scope>
    <source>
        <strain evidence="2 3">DSM 21481</strain>
    </source>
</reference>
<dbReference type="InterPro" id="IPR036691">
    <property type="entry name" value="Endo/exonu/phosph_ase_sf"/>
</dbReference>
<proteinExistence type="predicted"/>
<keyword evidence="3" id="KW-1185">Reference proteome</keyword>
<organism evidence="2 3">
    <name type="scientific">Krasilnikoviella flava</name>
    <dbReference type="NCBI Taxonomy" id="526729"/>
    <lineage>
        <taxon>Bacteria</taxon>
        <taxon>Bacillati</taxon>
        <taxon>Actinomycetota</taxon>
        <taxon>Actinomycetes</taxon>
        <taxon>Micrococcales</taxon>
        <taxon>Promicromonosporaceae</taxon>
        <taxon>Krasilnikoviella</taxon>
    </lineage>
</organism>
<keyword evidence="2" id="KW-0378">Hydrolase</keyword>
<sequence length="260" mass="28268">MIRLVTANVQHALVDGRHVDLDRLGAALADLDGDVVALQEVDHGQARSDGEAQTYRLATALGMAEHRFVPAIRGALDPAWRRRRAPRTTTGDDGRLPAPPGYGVALLLRHPVRAWHPMRLPGLNLPGLPPLGVDEPRVAVAAAVATPDGPLTVVTTHLSKSEPWKREQLRRLRYRLRHAPRPLVLLGDLNTRGDLPARRTGWRELVHVPTYPRGRPWLRIDHVLADGPVVATAAARAVDLGVSDHRAVVVDVVLGDGEGA</sequence>
<dbReference type="GO" id="GO:0016020">
    <property type="term" value="C:membrane"/>
    <property type="evidence" value="ECO:0007669"/>
    <property type="project" value="GOC"/>
</dbReference>
<dbReference type="GO" id="GO:0004527">
    <property type="term" value="F:exonuclease activity"/>
    <property type="evidence" value="ECO:0007669"/>
    <property type="project" value="UniProtKB-KW"/>
</dbReference>
<protein>
    <submittedName>
        <fullName evidence="2">Metal-dependent hydrolase, endonuclease/exonuclease/phosphatase family</fullName>
    </submittedName>
</protein>
<evidence type="ECO:0000313" key="3">
    <source>
        <dbReference type="Proteomes" id="UP000189777"/>
    </source>
</evidence>
<evidence type="ECO:0000313" key="2">
    <source>
        <dbReference type="EMBL" id="SKC61971.1"/>
    </source>
</evidence>
<dbReference type="PANTHER" id="PTHR14859:SF1">
    <property type="entry name" value="PGAP2-INTERACTING PROTEIN"/>
    <property type="match status" value="1"/>
</dbReference>
<dbReference type="GO" id="GO:0004519">
    <property type="term" value="F:endonuclease activity"/>
    <property type="evidence" value="ECO:0007669"/>
    <property type="project" value="UniProtKB-KW"/>
</dbReference>
<dbReference type="Gene3D" id="3.60.10.10">
    <property type="entry name" value="Endonuclease/exonuclease/phosphatase"/>
    <property type="match status" value="1"/>
</dbReference>
<dbReference type="PANTHER" id="PTHR14859">
    <property type="entry name" value="CALCOFLUOR WHITE HYPERSENSITIVE PROTEIN PRECURSOR"/>
    <property type="match status" value="1"/>
</dbReference>